<sequence length="234" mass="25830">MLEYQSTASTDFLAQFRGMTYLQREKHLMEIKTLEVGTEVEIKLPKWSLQTLLESVKPTPQGNGSAGLCEVGRYGSSMGRSAGPKPAALLRQSPCRNPGEPRLARPEQHAVQLNVAAAKAALWANWHSHPIPPTSPPKHKEHLKESQNLAHLACMHLTVYKTRGEKRCEQEQHCGMLVKDNNKIPSGQTRRYWELAEFHYSGALLSNTGLGVLACASRALTSTDLASLDYASST</sequence>
<reference evidence="2" key="1">
    <citation type="journal article" date="2013" name="Nat. Genet.">
        <title>The duck genome and transcriptome provide insight into an avian influenza virus reservoir species.</title>
        <authorList>
            <person name="Huang Y."/>
            <person name="Li Y."/>
            <person name="Burt D.W."/>
            <person name="Chen H."/>
            <person name="Zhang Y."/>
            <person name="Qian W."/>
            <person name="Kim H."/>
            <person name="Gan S."/>
            <person name="Zhao Y."/>
            <person name="Li J."/>
            <person name="Yi K."/>
            <person name="Feng H."/>
            <person name="Zhu P."/>
            <person name="Li B."/>
            <person name="Liu Q."/>
            <person name="Fairley S."/>
            <person name="Magor K.E."/>
            <person name="Du Z."/>
            <person name="Hu X."/>
            <person name="Goodman L."/>
            <person name="Tafer H."/>
            <person name="Vignal A."/>
            <person name="Lee T."/>
            <person name="Kim K.W."/>
            <person name="Sheng Z."/>
            <person name="An Y."/>
            <person name="Searle S."/>
            <person name="Herrero J."/>
            <person name="Groenen M.A."/>
            <person name="Crooijmans R.P."/>
            <person name="Faraut T."/>
            <person name="Cai Q."/>
            <person name="Webster R.G."/>
            <person name="Aldridge J.R."/>
            <person name="Warren W.C."/>
            <person name="Bartschat S."/>
            <person name="Kehr S."/>
            <person name="Marz M."/>
            <person name="Stadler P.F."/>
            <person name="Smith J."/>
            <person name="Kraus R.H."/>
            <person name="Zhao Y."/>
            <person name="Ren L."/>
            <person name="Fei J."/>
            <person name="Morisson M."/>
            <person name="Kaiser P."/>
            <person name="Griffin D.K."/>
            <person name="Rao M."/>
            <person name="Pitel F."/>
            <person name="Wang J."/>
            <person name="Li N."/>
        </authorList>
    </citation>
    <scope>NUCLEOTIDE SEQUENCE [LARGE SCALE GENOMIC DNA]</scope>
</reference>
<dbReference type="Proteomes" id="UP000296049">
    <property type="component" value="Unassembled WGS sequence"/>
</dbReference>
<evidence type="ECO:0000313" key="1">
    <source>
        <dbReference type="EMBL" id="EOA97637.1"/>
    </source>
</evidence>
<name>R0LBH3_ANAPL</name>
<evidence type="ECO:0000313" key="2">
    <source>
        <dbReference type="Proteomes" id="UP000296049"/>
    </source>
</evidence>
<dbReference type="EMBL" id="KB743644">
    <property type="protein sequence ID" value="EOA97637.1"/>
    <property type="molecule type" value="Genomic_DNA"/>
</dbReference>
<keyword evidence="2" id="KW-1185">Reference proteome</keyword>
<protein>
    <submittedName>
        <fullName evidence="1">Uncharacterized protein</fullName>
    </submittedName>
</protein>
<proteinExistence type="predicted"/>
<dbReference type="AlphaFoldDB" id="R0LBH3"/>
<accession>R0LBH3</accession>
<gene>
    <name evidence="1" type="ORF">Anapl_03231</name>
</gene>
<organism evidence="1 2">
    <name type="scientific">Anas platyrhynchos</name>
    <name type="common">Mallard</name>
    <name type="synonym">Anas boschas</name>
    <dbReference type="NCBI Taxonomy" id="8839"/>
    <lineage>
        <taxon>Eukaryota</taxon>
        <taxon>Metazoa</taxon>
        <taxon>Chordata</taxon>
        <taxon>Craniata</taxon>
        <taxon>Vertebrata</taxon>
        <taxon>Euteleostomi</taxon>
        <taxon>Archelosauria</taxon>
        <taxon>Archosauria</taxon>
        <taxon>Dinosauria</taxon>
        <taxon>Saurischia</taxon>
        <taxon>Theropoda</taxon>
        <taxon>Coelurosauria</taxon>
        <taxon>Aves</taxon>
        <taxon>Neognathae</taxon>
        <taxon>Galloanserae</taxon>
        <taxon>Anseriformes</taxon>
        <taxon>Anatidae</taxon>
        <taxon>Anatinae</taxon>
        <taxon>Anas</taxon>
    </lineage>
</organism>